<evidence type="ECO:0000256" key="6">
    <source>
        <dbReference type="HAMAP-Rule" id="MF_01369"/>
    </source>
</evidence>
<protein>
    <recommendedName>
        <fullName evidence="6">Large ribosomal subunit protein uL23</fullName>
    </recommendedName>
</protein>
<dbReference type="Pfam" id="PF00276">
    <property type="entry name" value="Ribosomal_L23"/>
    <property type="match status" value="1"/>
</dbReference>
<evidence type="ECO:0000256" key="1">
    <source>
        <dbReference type="ARBA" id="ARBA00006700"/>
    </source>
</evidence>
<accession>A0A081XX39</accession>
<dbReference type="OrthoDB" id="9793353at2"/>
<reference evidence="8 9" key="1">
    <citation type="submission" date="2014-02" db="EMBL/GenBank/DDBJ databases">
        <title>The genome announcement of Streptomyces toyocaensis NRRL15009.</title>
        <authorList>
            <person name="Hong H.-J."/>
            <person name="Kwun M.J."/>
        </authorList>
    </citation>
    <scope>NUCLEOTIDE SEQUENCE [LARGE SCALE GENOMIC DNA]</scope>
    <source>
        <strain evidence="8 9">NRRL 15009</strain>
    </source>
</reference>
<dbReference type="GO" id="GO:0005840">
    <property type="term" value="C:ribosome"/>
    <property type="evidence" value="ECO:0007669"/>
    <property type="project" value="UniProtKB-KW"/>
</dbReference>
<dbReference type="EMBL" id="JFCB01000003">
    <property type="protein sequence ID" value="KES08112.1"/>
    <property type="molecule type" value="Genomic_DNA"/>
</dbReference>
<evidence type="ECO:0000256" key="4">
    <source>
        <dbReference type="ARBA" id="ARBA00022980"/>
    </source>
</evidence>
<dbReference type="GO" id="GO:1990904">
    <property type="term" value="C:ribonucleoprotein complex"/>
    <property type="evidence" value="ECO:0007669"/>
    <property type="project" value="UniProtKB-KW"/>
</dbReference>
<dbReference type="FunFam" id="3.30.70.330:FF:000001">
    <property type="entry name" value="50S ribosomal protein L23"/>
    <property type="match status" value="1"/>
</dbReference>
<dbReference type="InterPro" id="IPR013025">
    <property type="entry name" value="Ribosomal_uL23-like"/>
</dbReference>
<evidence type="ECO:0000313" key="9">
    <source>
        <dbReference type="Proteomes" id="UP000028341"/>
    </source>
</evidence>
<dbReference type="AlphaFoldDB" id="A0A081XX39"/>
<dbReference type="InterPro" id="IPR001014">
    <property type="entry name" value="Ribosomal_uL23_CS"/>
</dbReference>
<name>A0A081XX39_STRTO</name>
<comment type="subunit">
    <text evidence="6">Part of the 50S ribosomal subunit. Contacts protein L29, and trigger factor when it is bound to the ribosome.</text>
</comment>
<evidence type="ECO:0000256" key="5">
    <source>
        <dbReference type="ARBA" id="ARBA00023274"/>
    </source>
</evidence>
<keyword evidence="9" id="KW-1185">Reference proteome</keyword>
<evidence type="ECO:0000256" key="3">
    <source>
        <dbReference type="ARBA" id="ARBA00022884"/>
    </source>
</evidence>
<dbReference type="InterPro" id="IPR012677">
    <property type="entry name" value="Nucleotide-bd_a/b_plait_sf"/>
</dbReference>
<dbReference type="eggNOG" id="COG0089">
    <property type="taxonomic scope" value="Bacteria"/>
</dbReference>
<evidence type="ECO:0000256" key="2">
    <source>
        <dbReference type="ARBA" id="ARBA00022730"/>
    </source>
</evidence>
<dbReference type="GO" id="GO:0019843">
    <property type="term" value="F:rRNA binding"/>
    <property type="evidence" value="ECO:0007669"/>
    <property type="project" value="UniProtKB-UniRule"/>
</dbReference>
<keyword evidence="4 6" id="KW-0689">Ribosomal protein</keyword>
<dbReference type="InterPro" id="IPR012678">
    <property type="entry name" value="Ribosomal_uL23/eL15/eS24_sf"/>
</dbReference>
<dbReference type="SUPFAM" id="SSF54189">
    <property type="entry name" value="Ribosomal proteins S24e, L23 and L15e"/>
    <property type="match status" value="1"/>
</dbReference>
<dbReference type="HAMAP" id="MF_01369_B">
    <property type="entry name" value="Ribosomal_uL23_B"/>
    <property type="match status" value="1"/>
</dbReference>
<organism evidence="8 9">
    <name type="scientific">Streptomyces toyocaensis</name>
    <dbReference type="NCBI Taxonomy" id="55952"/>
    <lineage>
        <taxon>Bacteria</taxon>
        <taxon>Bacillati</taxon>
        <taxon>Actinomycetota</taxon>
        <taxon>Actinomycetes</taxon>
        <taxon>Kitasatosporales</taxon>
        <taxon>Streptomycetaceae</taxon>
        <taxon>Streptomyces</taxon>
    </lineage>
</organism>
<dbReference type="STRING" id="55952.BU52_06695"/>
<comment type="similarity">
    <text evidence="1 6 7">Belongs to the universal ribosomal protein uL23 family.</text>
</comment>
<keyword evidence="2 6" id="KW-0699">rRNA-binding</keyword>
<dbReference type="NCBIfam" id="NF004364">
    <property type="entry name" value="PRK05738.2-5"/>
    <property type="match status" value="1"/>
</dbReference>
<dbReference type="PROSITE" id="PS00050">
    <property type="entry name" value="RIBOSOMAL_L23"/>
    <property type="match status" value="1"/>
</dbReference>
<gene>
    <name evidence="6" type="primary">rplW</name>
    <name evidence="8" type="ORF">BU52_06695</name>
</gene>
<keyword evidence="3 6" id="KW-0694">RNA-binding</keyword>
<comment type="function">
    <text evidence="6">One of the early assembly proteins it binds 23S rRNA. One of the proteins that surrounds the polypeptide exit tunnel on the outside of the ribosome. Forms the main docking site for trigger factor binding to the ribosome.</text>
</comment>
<dbReference type="RefSeq" id="WP_037929565.1">
    <property type="nucleotide sequence ID" value="NZ_JBFADL010000001.1"/>
</dbReference>
<evidence type="ECO:0000313" key="8">
    <source>
        <dbReference type="EMBL" id="KES08112.1"/>
    </source>
</evidence>
<dbReference type="Proteomes" id="UP000028341">
    <property type="component" value="Unassembled WGS sequence"/>
</dbReference>
<dbReference type="GO" id="GO:0006412">
    <property type="term" value="P:translation"/>
    <property type="evidence" value="ECO:0007669"/>
    <property type="project" value="UniProtKB-UniRule"/>
</dbReference>
<dbReference type="NCBIfam" id="NF004363">
    <property type="entry name" value="PRK05738.2-4"/>
    <property type="match status" value="1"/>
</dbReference>
<sequence>MAARHPSIASKAAKAAKAARVAKARRHEAEGKNTVVTPASKAFTDPRDVLLKPVVSEKSYALIDENKYTFIVAPGSNKTQIKEAVQAVFEVKVTGVNTINRIGKRKRTKTGFGQRAATKRAIVTLAEGDRIDIFGGPTA</sequence>
<keyword evidence="5 6" id="KW-0687">Ribonucleoprotein</keyword>
<dbReference type="Gene3D" id="3.30.70.330">
    <property type="match status" value="1"/>
</dbReference>
<dbReference type="GO" id="GO:0003735">
    <property type="term" value="F:structural constituent of ribosome"/>
    <property type="evidence" value="ECO:0007669"/>
    <property type="project" value="InterPro"/>
</dbReference>
<dbReference type="PANTHER" id="PTHR11620">
    <property type="entry name" value="60S RIBOSOMAL PROTEIN L23A"/>
    <property type="match status" value="1"/>
</dbReference>
<proteinExistence type="inferred from homology"/>
<evidence type="ECO:0000256" key="7">
    <source>
        <dbReference type="RuleBase" id="RU003934"/>
    </source>
</evidence>
<comment type="caution">
    <text evidence="8">The sequence shown here is derived from an EMBL/GenBank/DDBJ whole genome shotgun (WGS) entry which is preliminary data.</text>
</comment>